<dbReference type="EMBL" id="JAUJYO010000019">
    <property type="protein sequence ID" value="KAK1287252.1"/>
    <property type="molecule type" value="Genomic_DNA"/>
</dbReference>
<organism evidence="2 3">
    <name type="scientific">Acorus calamus</name>
    <name type="common">Sweet flag</name>
    <dbReference type="NCBI Taxonomy" id="4465"/>
    <lineage>
        <taxon>Eukaryota</taxon>
        <taxon>Viridiplantae</taxon>
        <taxon>Streptophyta</taxon>
        <taxon>Embryophyta</taxon>
        <taxon>Tracheophyta</taxon>
        <taxon>Spermatophyta</taxon>
        <taxon>Magnoliopsida</taxon>
        <taxon>Liliopsida</taxon>
        <taxon>Acoraceae</taxon>
        <taxon>Acorus</taxon>
    </lineage>
</organism>
<reference evidence="2" key="2">
    <citation type="submission" date="2023-06" db="EMBL/GenBank/DDBJ databases">
        <authorList>
            <person name="Ma L."/>
            <person name="Liu K.-W."/>
            <person name="Li Z."/>
            <person name="Hsiao Y.-Y."/>
            <person name="Qi Y."/>
            <person name="Fu T."/>
            <person name="Tang G."/>
            <person name="Zhang D."/>
            <person name="Sun W.-H."/>
            <person name="Liu D.-K."/>
            <person name="Li Y."/>
            <person name="Chen G.-Z."/>
            <person name="Liu X.-D."/>
            <person name="Liao X.-Y."/>
            <person name="Jiang Y.-T."/>
            <person name="Yu X."/>
            <person name="Hao Y."/>
            <person name="Huang J."/>
            <person name="Zhao X.-W."/>
            <person name="Ke S."/>
            <person name="Chen Y.-Y."/>
            <person name="Wu W.-L."/>
            <person name="Hsu J.-L."/>
            <person name="Lin Y.-F."/>
            <person name="Huang M.-D."/>
            <person name="Li C.-Y."/>
            <person name="Huang L."/>
            <person name="Wang Z.-W."/>
            <person name="Zhao X."/>
            <person name="Zhong W.-Y."/>
            <person name="Peng D.-H."/>
            <person name="Ahmad S."/>
            <person name="Lan S."/>
            <person name="Zhang J.-S."/>
            <person name="Tsai W.-C."/>
            <person name="Van De Peer Y."/>
            <person name="Liu Z.-J."/>
        </authorList>
    </citation>
    <scope>NUCLEOTIDE SEQUENCE</scope>
    <source>
        <strain evidence="2">CP</strain>
        <tissue evidence="2">Leaves</tissue>
    </source>
</reference>
<feature type="compositionally biased region" description="Polar residues" evidence="1">
    <location>
        <begin position="31"/>
        <end position="43"/>
    </location>
</feature>
<reference evidence="2" key="1">
    <citation type="journal article" date="2023" name="Nat. Commun.">
        <title>Diploid and tetraploid genomes of Acorus and the evolution of monocots.</title>
        <authorList>
            <person name="Ma L."/>
            <person name="Liu K.W."/>
            <person name="Li Z."/>
            <person name="Hsiao Y.Y."/>
            <person name="Qi Y."/>
            <person name="Fu T."/>
            <person name="Tang G.D."/>
            <person name="Zhang D."/>
            <person name="Sun W.H."/>
            <person name="Liu D.K."/>
            <person name="Li Y."/>
            <person name="Chen G.Z."/>
            <person name="Liu X.D."/>
            <person name="Liao X.Y."/>
            <person name="Jiang Y.T."/>
            <person name="Yu X."/>
            <person name="Hao Y."/>
            <person name="Huang J."/>
            <person name="Zhao X.W."/>
            <person name="Ke S."/>
            <person name="Chen Y.Y."/>
            <person name="Wu W.L."/>
            <person name="Hsu J.L."/>
            <person name="Lin Y.F."/>
            <person name="Huang M.D."/>
            <person name="Li C.Y."/>
            <person name="Huang L."/>
            <person name="Wang Z.W."/>
            <person name="Zhao X."/>
            <person name="Zhong W.Y."/>
            <person name="Peng D.H."/>
            <person name="Ahmad S."/>
            <person name="Lan S."/>
            <person name="Zhang J.S."/>
            <person name="Tsai W.C."/>
            <person name="Van de Peer Y."/>
            <person name="Liu Z.J."/>
        </authorList>
    </citation>
    <scope>NUCLEOTIDE SEQUENCE</scope>
    <source>
        <strain evidence="2">CP</strain>
    </source>
</reference>
<feature type="compositionally biased region" description="Polar residues" evidence="1">
    <location>
        <begin position="1"/>
        <end position="10"/>
    </location>
</feature>
<proteinExistence type="predicted"/>
<evidence type="ECO:0000256" key="1">
    <source>
        <dbReference type="SAM" id="MobiDB-lite"/>
    </source>
</evidence>
<feature type="compositionally biased region" description="Polar residues" evidence="1">
    <location>
        <begin position="50"/>
        <end position="59"/>
    </location>
</feature>
<sequence>MQSEPDSANTAGPDPTPSTISSHQPWWGYNNGRSQADVATSGGSDVGKDGQNTGTTQAE</sequence>
<keyword evidence="3" id="KW-1185">Reference proteome</keyword>
<dbReference type="Proteomes" id="UP001180020">
    <property type="component" value="Unassembled WGS sequence"/>
</dbReference>
<comment type="caution">
    <text evidence="2">The sequence shown here is derived from an EMBL/GenBank/DDBJ whole genome shotgun (WGS) entry which is preliminary data.</text>
</comment>
<protein>
    <submittedName>
        <fullName evidence="2">Uncharacterized protein</fullName>
    </submittedName>
</protein>
<gene>
    <name evidence="2" type="ORF">QJS10_CPB19g01080</name>
</gene>
<accession>A0AAV9CER9</accession>
<evidence type="ECO:0000313" key="3">
    <source>
        <dbReference type="Proteomes" id="UP001180020"/>
    </source>
</evidence>
<name>A0AAV9CER9_ACOCL</name>
<feature type="region of interest" description="Disordered" evidence="1">
    <location>
        <begin position="1"/>
        <end position="59"/>
    </location>
</feature>
<evidence type="ECO:0000313" key="2">
    <source>
        <dbReference type="EMBL" id="KAK1287252.1"/>
    </source>
</evidence>
<dbReference type="AlphaFoldDB" id="A0AAV9CER9"/>